<feature type="region of interest" description="Disordered" evidence="1">
    <location>
        <begin position="1"/>
        <end position="27"/>
    </location>
</feature>
<evidence type="ECO:0000256" key="1">
    <source>
        <dbReference type="SAM" id="MobiDB-lite"/>
    </source>
</evidence>
<name>A0ABQ9UFW8_SAGOE</name>
<sequence length="77" mass="8252">MSSPTGKEQAAAKSEHPSVHVGMDASPAGRVMRVSLPSGLSLEAVERSWSADCDTYDQLAQDMTEKAAKNTSDDQER</sequence>
<organism evidence="2 3">
    <name type="scientific">Saguinus oedipus</name>
    <name type="common">Cotton-top tamarin</name>
    <name type="synonym">Oedipomidas oedipus</name>
    <dbReference type="NCBI Taxonomy" id="9490"/>
    <lineage>
        <taxon>Eukaryota</taxon>
        <taxon>Metazoa</taxon>
        <taxon>Chordata</taxon>
        <taxon>Craniata</taxon>
        <taxon>Vertebrata</taxon>
        <taxon>Euteleostomi</taxon>
        <taxon>Mammalia</taxon>
        <taxon>Eutheria</taxon>
        <taxon>Euarchontoglires</taxon>
        <taxon>Primates</taxon>
        <taxon>Haplorrhini</taxon>
        <taxon>Platyrrhini</taxon>
        <taxon>Cebidae</taxon>
        <taxon>Callitrichinae</taxon>
        <taxon>Saguinus</taxon>
    </lineage>
</organism>
<evidence type="ECO:0000313" key="3">
    <source>
        <dbReference type="Proteomes" id="UP001266305"/>
    </source>
</evidence>
<proteinExistence type="predicted"/>
<protein>
    <submittedName>
        <fullName evidence="2">Uncharacterized protein</fullName>
    </submittedName>
</protein>
<gene>
    <name evidence="2" type="ORF">P7K49_025023</name>
</gene>
<comment type="caution">
    <text evidence="2">The sequence shown here is derived from an EMBL/GenBank/DDBJ whole genome shotgun (WGS) entry which is preliminary data.</text>
</comment>
<keyword evidence="3" id="KW-1185">Reference proteome</keyword>
<dbReference type="Proteomes" id="UP001266305">
    <property type="component" value="Unassembled WGS sequence"/>
</dbReference>
<dbReference type="EMBL" id="JASSZA010000012">
    <property type="protein sequence ID" value="KAK2095989.1"/>
    <property type="molecule type" value="Genomic_DNA"/>
</dbReference>
<reference evidence="2 3" key="1">
    <citation type="submission" date="2023-05" db="EMBL/GenBank/DDBJ databases">
        <title>B98-5 Cell Line De Novo Hybrid Assembly: An Optical Mapping Approach.</title>
        <authorList>
            <person name="Kananen K."/>
            <person name="Auerbach J.A."/>
            <person name="Kautto E."/>
            <person name="Blachly J.S."/>
        </authorList>
    </citation>
    <scope>NUCLEOTIDE SEQUENCE [LARGE SCALE GENOMIC DNA]</scope>
    <source>
        <strain evidence="2">B95-8</strain>
        <tissue evidence="2">Cell line</tissue>
    </source>
</reference>
<evidence type="ECO:0000313" key="2">
    <source>
        <dbReference type="EMBL" id="KAK2095989.1"/>
    </source>
</evidence>
<accession>A0ABQ9UFW8</accession>